<feature type="region of interest" description="Disordered" evidence="1">
    <location>
        <begin position="106"/>
        <end position="125"/>
    </location>
</feature>
<name>A0A918UFP3_9SPHN</name>
<evidence type="ECO:0000313" key="3">
    <source>
        <dbReference type="EMBL" id="GGZ02532.1"/>
    </source>
</evidence>
<evidence type="ECO:0000259" key="2">
    <source>
        <dbReference type="Pfam" id="PF04606"/>
    </source>
</evidence>
<dbReference type="Proteomes" id="UP000648075">
    <property type="component" value="Unassembled WGS sequence"/>
</dbReference>
<protein>
    <recommendedName>
        <fullName evidence="2">Zinc finger Ogr/Delta-type domain-containing protein</fullName>
    </recommendedName>
</protein>
<feature type="domain" description="Zinc finger Ogr/Delta-type" evidence="2">
    <location>
        <begin position="36"/>
        <end position="76"/>
    </location>
</feature>
<comment type="caution">
    <text evidence="3">The sequence shown here is derived from an EMBL/GenBank/DDBJ whole genome shotgun (WGS) entry which is preliminary data.</text>
</comment>
<dbReference type="InterPro" id="IPR007684">
    <property type="entry name" value="Znf_Ogr/Delta"/>
</dbReference>
<accession>A0A918UFP3</accession>
<keyword evidence="4" id="KW-1185">Reference proteome</keyword>
<reference evidence="3" key="2">
    <citation type="submission" date="2020-09" db="EMBL/GenBank/DDBJ databases">
        <authorList>
            <person name="Sun Q."/>
            <person name="Kim S."/>
        </authorList>
    </citation>
    <scope>NUCLEOTIDE SEQUENCE</scope>
    <source>
        <strain evidence="3">KCTC 32255</strain>
    </source>
</reference>
<evidence type="ECO:0000313" key="4">
    <source>
        <dbReference type="Proteomes" id="UP000648075"/>
    </source>
</evidence>
<dbReference type="EMBL" id="BMZA01000004">
    <property type="protein sequence ID" value="GGZ02532.1"/>
    <property type="molecule type" value="Genomic_DNA"/>
</dbReference>
<reference evidence="3" key="1">
    <citation type="journal article" date="2014" name="Int. J. Syst. Evol. Microbiol.">
        <title>Complete genome sequence of Corynebacterium casei LMG S-19264T (=DSM 44701T), isolated from a smear-ripened cheese.</title>
        <authorList>
            <consortium name="US DOE Joint Genome Institute (JGI-PGF)"/>
            <person name="Walter F."/>
            <person name="Albersmeier A."/>
            <person name="Kalinowski J."/>
            <person name="Ruckert C."/>
        </authorList>
    </citation>
    <scope>NUCLEOTIDE SEQUENCE</scope>
    <source>
        <strain evidence="3">KCTC 32255</strain>
    </source>
</reference>
<gene>
    <name evidence="3" type="ORF">GCM10011614_17000</name>
</gene>
<dbReference type="AlphaFoldDB" id="A0A918UFP3"/>
<evidence type="ECO:0000256" key="1">
    <source>
        <dbReference type="SAM" id="MobiDB-lite"/>
    </source>
</evidence>
<sequence length="125" mass="13564">MSGEGHLAARPLIEAPLEFRLRSGGMQTGDSAFVLCPICDAPAYIRKSTRVTPTVKELIAHCTNSGCGHTFMSQVVYIHTYNPGILQRPGFDLVLCPRDRVPHVLPPRAAPDDDPDQMSMFAASG</sequence>
<dbReference type="Pfam" id="PF04606">
    <property type="entry name" value="Ogr_Delta"/>
    <property type="match status" value="1"/>
</dbReference>
<dbReference type="RefSeq" id="WP_189620745.1">
    <property type="nucleotide sequence ID" value="NZ_BMZA01000004.1"/>
</dbReference>
<organism evidence="3 4">
    <name type="scientific">Novosphingobium colocasiae</name>
    <dbReference type="NCBI Taxonomy" id="1256513"/>
    <lineage>
        <taxon>Bacteria</taxon>
        <taxon>Pseudomonadati</taxon>
        <taxon>Pseudomonadota</taxon>
        <taxon>Alphaproteobacteria</taxon>
        <taxon>Sphingomonadales</taxon>
        <taxon>Sphingomonadaceae</taxon>
        <taxon>Novosphingobium</taxon>
    </lineage>
</organism>
<proteinExistence type="predicted"/>